<dbReference type="Pfam" id="PF08276">
    <property type="entry name" value="PAN_2"/>
    <property type="match status" value="1"/>
</dbReference>
<dbReference type="Pfam" id="PF07714">
    <property type="entry name" value="PK_Tyr_Ser-Thr"/>
    <property type="match status" value="2"/>
</dbReference>
<comment type="similarity">
    <text evidence="13">Belongs to the protein kinase superfamily. Ser/Thr protein kinase family.</text>
</comment>
<keyword evidence="12" id="KW-0325">Glycoprotein</keyword>
<comment type="catalytic activity">
    <reaction evidence="13">
        <text>L-threonyl-[protein] + ATP = O-phospho-L-threonyl-[protein] + ADP + H(+)</text>
        <dbReference type="Rhea" id="RHEA:46608"/>
        <dbReference type="Rhea" id="RHEA-COMP:11060"/>
        <dbReference type="Rhea" id="RHEA-COMP:11605"/>
        <dbReference type="ChEBI" id="CHEBI:15378"/>
        <dbReference type="ChEBI" id="CHEBI:30013"/>
        <dbReference type="ChEBI" id="CHEBI:30616"/>
        <dbReference type="ChEBI" id="CHEBI:61977"/>
        <dbReference type="ChEBI" id="CHEBI:456216"/>
        <dbReference type="EC" id="2.7.11.1"/>
    </reaction>
</comment>
<evidence type="ECO:0000256" key="14">
    <source>
        <dbReference type="SAM" id="SignalP"/>
    </source>
</evidence>
<dbReference type="InterPro" id="IPR036426">
    <property type="entry name" value="Bulb-type_lectin_dom_sf"/>
</dbReference>
<dbReference type="InterPro" id="IPR000719">
    <property type="entry name" value="Prot_kinase_dom"/>
</dbReference>
<protein>
    <recommendedName>
        <fullName evidence="13">Receptor-like serine/threonine-protein kinase</fullName>
        <ecNumber evidence="13">2.7.11.1</ecNumber>
    </recommendedName>
</protein>
<evidence type="ECO:0000256" key="2">
    <source>
        <dbReference type="ARBA" id="ARBA00022527"/>
    </source>
</evidence>
<evidence type="ECO:0000256" key="9">
    <source>
        <dbReference type="ARBA" id="ARBA00022989"/>
    </source>
</evidence>
<feature type="domain" description="Bulb-type lectin" evidence="16">
    <location>
        <begin position="26"/>
        <end position="153"/>
    </location>
</feature>
<dbReference type="SMART" id="SM00473">
    <property type="entry name" value="PAN_AP"/>
    <property type="match status" value="1"/>
</dbReference>
<accession>A0A9E9NQF1</accession>
<evidence type="ECO:0000259" key="15">
    <source>
        <dbReference type="PROSITE" id="PS50011"/>
    </source>
</evidence>
<evidence type="ECO:0000256" key="4">
    <source>
        <dbReference type="ARBA" id="ARBA00022692"/>
    </source>
</evidence>
<dbReference type="EC" id="2.7.11.1" evidence="13"/>
<feature type="chain" id="PRO_5039240376" description="Receptor-like serine/threonine-protein kinase" evidence="14">
    <location>
        <begin position="24"/>
        <end position="808"/>
    </location>
</feature>
<dbReference type="GO" id="GO:0016020">
    <property type="term" value="C:membrane"/>
    <property type="evidence" value="ECO:0007669"/>
    <property type="project" value="UniProtKB-SubCell"/>
</dbReference>
<dbReference type="PIRSF" id="PIRSF000641">
    <property type="entry name" value="SRK"/>
    <property type="match status" value="1"/>
</dbReference>
<dbReference type="GO" id="GO:0048544">
    <property type="term" value="P:recognition of pollen"/>
    <property type="evidence" value="ECO:0007669"/>
    <property type="project" value="InterPro"/>
</dbReference>
<keyword evidence="8 13" id="KW-0067">ATP-binding</keyword>
<evidence type="ECO:0000256" key="7">
    <source>
        <dbReference type="ARBA" id="ARBA00022777"/>
    </source>
</evidence>
<feature type="signal peptide" evidence="14">
    <location>
        <begin position="1"/>
        <end position="23"/>
    </location>
</feature>
<evidence type="ECO:0000256" key="12">
    <source>
        <dbReference type="ARBA" id="ARBA00023180"/>
    </source>
</evidence>
<dbReference type="InterPro" id="IPR003609">
    <property type="entry name" value="Pan_app"/>
</dbReference>
<dbReference type="SUPFAM" id="SSF56112">
    <property type="entry name" value="Protein kinase-like (PK-like)"/>
    <property type="match status" value="1"/>
</dbReference>
<evidence type="ECO:0000259" key="16">
    <source>
        <dbReference type="PROSITE" id="PS50927"/>
    </source>
</evidence>
<keyword evidence="5 14" id="KW-0732">Signal</keyword>
<dbReference type="AlphaFoldDB" id="A0A9E9NQF1"/>
<keyword evidence="4" id="KW-0812">Transmembrane</keyword>
<keyword evidence="11" id="KW-1015">Disulfide bond</keyword>
<dbReference type="SUPFAM" id="SSF51110">
    <property type="entry name" value="alpha-D-mannose-specific plant lectins"/>
    <property type="match status" value="1"/>
</dbReference>
<dbReference type="Pfam" id="PF00954">
    <property type="entry name" value="S_locus_glycop"/>
    <property type="match status" value="1"/>
</dbReference>
<dbReference type="EMBL" id="OL546147">
    <property type="protein sequence ID" value="WAU86896.1"/>
    <property type="molecule type" value="mRNA"/>
</dbReference>
<keyword evidence="6 13" id="KW-0547">Nucleotide-binding</keyword>
<dbReference type="Pfam" id="PF11883">
    <property type="entry name" value="DUF3403"/>
    <property type="match status" value="1"/>
</dbReference>
<keyword evidence="9" id="KW-1133">Transmembrane helix</keyword>
<dbReference type="CDD" id="cd01098">
    <property type="entry name" value="PAN_AP_plant"/>
    <property type="match status" value="1"/>
</dbReference>
<keyword evidence="7 13" id="KW-0418">Kinase</keyword>
<evidence type="ECO:0000313" key="18">
    <source>
        <dbReference type="EMBL" id="WAU86896.1"/>
    </source>
</evidence>
<evidence type="ECO:0000256" key="11">
    <source>
        <dbReference type="ARBA" id="ARBA00023157"/>
    </source>
</evidence>
<dbReference type="InterPro" id="IPR024171">
    <property type="entry name" value="SRK-like_kinase"/>
</dbReference>
<evidence type="ECO:0000256" key="6">
    <source>
        <dbReference type="ARBA" id="ARBA00022741"/>
    </source>
</evidence>
<dbReference type="SMART" id="SM00108">
    <property type="entry name" value="B_lectin"/>
    <property type="match status" value="1"/>
</dbReference>
<dbReference type="PROSITE" id="PS50927">
    <property type="entry name" value="BULB_LECTIN"/>
    <property type="match status" value="1"/>
</dbReference>
<evidence type="ECO:0000256" key="3">
    <source>
        <dbReference type="ARBA" id="ARBA00022679"/>
    </source>
</evidence>
<keyword evidence="3 13" id="KW-0808">Transferase</keyword>
<sequence length="808" mass="90026">MMSKPWLLFAQLLILSCYRACFSIALDTLSRGHSLSGRETLLSQGGTFELGFFQRGTPLKTYLGIWYKRFGQRDNIVWVANRENPLSYPSSSTLNLSEDGNLLLFGAGSSNTPVWSTKITFPRSNLIIEAVLGEDGNFVLRGRSNASSIYWESFDHPTDTWLPGSKYWIDKVTGKQPELISWKNSEDPAPGAFSLGLDPNGSKQICLEWNRSQIYWRSGVWNGSYFSLIPEMRLNSVYNFSFVSNKNGSYFTHSLNNPSHRSKLVVTSTGKFQLSTWLAGPWVWNSFWSAPRDQSDVYSMCGAFGVLYRDNTSSPACECLKGFEPFSMEDTRLNDWSGGCVRKFPLQCENNTYANGTKDWFMKIPNLRLPVNSKAYSAVSSMNCEVACMKNCSCTAYAYNRSGCMIWEGALLNLELLSDGGETGQDIYLRLAADQEHPVPSIKGRMSGEMKMILVIRIRQKLESVEEYSRAGPCNRTYLMPRNLLFKEGKAQAQSTEIHGTKTKDNASIRGKDVELPVFSYGSVSAATNNFSTANKLGEGGFGPVYKGKSLKGQEIAVKMLSKQSGQGLEEFRNETTLIAKLQHRNLVKLLGCCMERDEKMLIYEYMPNKSLDSYIFGPCIACFSIAGDTLSADFGMAQIVGGNETQANTNRIVGTYGYMSPEYAMNGLYSIKSDVFSFGVLVLEIVSGRKNTGFYNSESLTLLKYAWELWRDDQSLDLMEPTIGYPSSTSVMLRFINIGLLCVQESPTDRPTMFDVVSMISNEHAPLPTPKQPAFTTGRNMVDTNSSIDIAGNCSTNSVTISSMEAR</sequence>
<comment type="catalytic activity">
    <reaction evidence="13">
        <text>L-seryl-[protein] + ATP = O-phospho-L-seryl-[protein] + ADP + H(+)</text>
        <dbReference type="Rhea" id="RHEA:17989"/>
        <dbReference type="Rhea" id="RHEA-COMP:9863"/>
        <dbReference type="Rhea" id="RHEA-COMP:11604"/>
        <dbReference type="ChEBI" id="CHEBI:15378"/>
        <dbReference type="ChEBI" id="CHEBI:29999"/>
        <dbReference type="ChEBI" id="CHEBI:30616"/>
        <dbReference type="ChEBI" id="CHEBI:83421"/>
        <dbReference type="ChEBI" id="CHEBI:456216"/>
        <dbReference type="EC" id="2.7.11.1"/>
    </reaction>
</comment>
<dbReference type="PANTHER" id="PTHR32444">
    <property type="entry name" value="BULB-TYPE LECTIN DOMAIN-CONTAINING PROTEIN"/>
    <property type="match status" value="1"/>
</dbReference>
<evidence type="ECO:0000256" key="1">
    <source>
        <dbReference type="ARBA" id="ARBA00004479"/>
    </source>
</evidence>
<dbReference type="FunFam" id="3.30.200.20:FF:000951">
    <property type="entry name" value="Uncharacterized protein"/>
    <property type="match status" value="1"/>
</dbReference>
<dbReference type="InterPro" id="IPR000858">
    <property type="entry name" value="S_locus_glycoprot_dom"/>
</dbReference>
<dbReference type="InterPro" id="IPR021820">
    <property type="entry name" value="S-locus_recpt_kinase_C"/>
</dbReference>
<dbReference type="PANTHER" id="PTHR32444:SF247">
    <property type="entry name" value="OS01G0958200 PROTEIN"/>
    <property type="match status" value="1"/>
</dbReference>
<comment type="subcellular location">
    <subcellularLocation>
        <location evidence="1">Membrane</location>
        <topology evidence="1">Single-pass type I membrane protein</topology>
    </subcellularLocation>
</comment>
<reference evidence="18" key="1">
    <citation type="submission" date="2021-11" db="EMBL/GenBank/DDBJ databases">
        <authorList>
            <person name="Zhang Y."/>
            <person name="Ren M."/>
            <person name="Zhang X."/>
            <person name="Zhou X."/>
            <person name="Yang J."/>
        </authorList>
    </citation>
    <scope>NUCLEOTIDE SEQUENCE</scope>
</reference>
<organism evidence="18">
    <name type="scientific">Betula platyphylla</name>
    <name type="common">Asian white birch</name>
    <dbReference type="NCBI Taxonomy" id="78630"/>
    <lineage>
        <taxon>Eukaryota</taxon>
        <taxon>Viridiplantae</taxon>
        <taxon>Streptophyta</taxon>
        <taxon>Embryophyta</taxon>
        <taxon>Tracheophyta</taxon>
        <taxon>Spermatophyta</taxon>
        <taxon>Magnoliopsida</taxon>
        <taxon>eudicotyledons</taxon>
        <taxon>Gunneridae</taxon>
        <taxon>Pentapetalae</taxon>
        <taxon>rosids</taxon>
        <taxon>fabids</taxon>
        <taxon>Fagales</taxon>
        <taxon>Betulaceae</taxon>
        <taxon>Betula</taxon>
    </lineage>
</organism>
<evidence type="ECO:0000256" key="5">
    <source>
        <dbReference type="ARBA" id="ARBA00022729"/>
    </source>
</evidence>
<keyword evidence="10" id="KW-0472">Membrane</keyword>
<dbReference type="FunFam" id="1.10.510.10:FF:001722">
    <property type="entry name" value="G-type lectin S-receptor-like serine/threonine-protein kinase B120"/>
    <property type="match status" value="1"/>
</dbReference>
<dbReference type="PROSITE" id="PS50948">
    <property type="entry name" value="PAN"/>
    <property type="match status" value="1"/>
</dbReference>
<evidence type="ECO:0000256" key="10">
    <source>
        <dbReference type="ARBA" id="ARBA00023136"/>
    </source>
</evidence>
<dbReference type="Gene3D" id="3.30.200.20">
    <property type="entry name" value="Phosphorylase Kinase, domain 1"/>
    <property type="match status" value="1"/>
</dbReference>
<dbReference type="PROSITE" id="PS51257">
    <property type="entry name" value="PROKAR_LIPOPROTEIN"/>
    <property type="match status" value="1"/>
</dbReference>
<dbReference type="InterPro" id="IPR001245">
    <property type="entry name" value="Ser-Thr/Tyr_kinase_cat_dom"/>
</dbReference>
<dbReference type="CDD" id="cd00028">
    <property type="entry name" value="B_lectin"/>
    <property type="match status" value="1"/>
</dbReference>
<proteinExistence type="evidence at transcript level"/>
<dbReference type="Gene3D" id="1.10.510.10">
    <property type="entry name" value="Transferase(Phosphotransferase) domain 1"/>
    <property type="match status" value="1"/>
</dbReference>
<dbReference type="GO" id="GO:0005524">
    <property type="term" value="F:ATP binding"/>
    <property type="evidence" value="ECO:0007669"/>
    <property type="project" value="UniProtKB-KW"/>
</dbReference>
<dbReference type="GO" id="GO:0004674">
    <property type="term" value="F:protein serine/threonine kinase activity"/>
    <property type="evidence" value="ECO:0007669"/>
    <property type="project" value="UniProtKB-KW"/>
</dbReference>
<evidence type="ECO:0000259" key="17">
    <source>
        <dbReference type="PROSITE" id="PS50948"/>
    </source>
</evidence>
<dbReference type="Gene3D" id="2.90.10.10">
    <property type="entry name" value="Bulb-type lectin domain"/>
    <property type="match status" value="1"/>
</dbReference>
<feature type="domain" description="Protein kinase" evidence="15">
    <location>
        <begin position="531"/>
        <end position="768"/>
    </location>
</feature>
<feature type="domain" description="Apple" evidence="17">
    <location>
        <begin position="348"/>
        <end position="432"/>
    </location>
</feature>
<evidence type="ECO:0000256" key="8">
    <source>
        <dbReference type="ARBA" id="ARBA00022840"/>
    </source>
</evidence>
<name>A0A9E9NQF1_BETPL</name>
<dbReference type="InterPro" id="IPR011009">
    <property type="entry name" value="Kinase-like_dom_sf"/>
</dbReference>
<evidence type="ECO:0000256" key="13">
    <source>
        <dbReference type="PIRNR" id="PIRNR000641"/>
    </source>
</evidence>
<dbReference type="Pfam" id="PF01453">
    <property type="entry name" value="B_lectin"/>
    <property type="match status" value="1"/>
</dbReference>
<dbReference type="PROSITE" id="PS50011">
    <property type="entry name" value="PROTEIN_KINASE_DOM"/>
    <property type="match status" value="1"/>
</dbReference>
<keyword evidence="2 13" id="KW-0723">Serine/threonine-protein kinase</keyword>
<dbReference type="InterPro" id="IPR001480">
    <property type="entry name" value="Bulb-type_lectin_dom"/>
</dbReference>